<protein>
    <recommendedName>
        <fullName evidence="1">Phosphoadenosine phosphosulphate reductase domain-containing protein</fullName>
    </recommendedName>
</protein>
<dbReference type="EMBL" id="AP026709">
    <property type="protein sequence ID" value="BDQ36352.1"/>
    <property type="molecule type" value="Genomic_DNA"/>
</dbReference>
<dbReference type="Gene3D" id="3.40.50.620">
    <property type="entry name" value="HUPs"/>
    <property type="match status" value="1"/>
</dbReference>
<sequence>MNTQDIIRLSNITPLEHQMHDSGIVHVVSCSGGKDSTASILRSRELGIQARYVFADVGNEHQLTYEYLDYLEDRLCITIERIKPDFSEWMAKRRAWVREVGPRRGYTPAMVERIVSHLKPTGIPFLDLCLIKGFFPSTKRKFCTQFLKQVPINTLVTEPLLEADREVWSWQGVRREESAARATASHFEASRDGWEGFFIYRPIVEWTTDEVFAMHRRHAVKPNPLYSLGMTRVGCMPCVNTRKEELYQIQKQFPEVIDRIAKWERLVMLCSKKGVTTFFHARTIPNRGGGDTRSHIRNAAKWSKTDRYGQYDMLKAMEAPAECASQYGLCE</sequence>
<keyword evidence="4" id="KW-1185">Reference proteome</keyword>
<dbReference type="SUPFAM" id="SSF52402">
    <property type="entry name" value="Adenine nucleotide alpha hydrolases-like"/>
    <property type="match status" value="1"/>
</dbReference>
<dbReference type="Pfam" id="PF01507">
    <property type="entry name" value="PAPS_reduct"/>
    <property type="match status" value="2"/>
</dbReference>
<reference evidence="2 4" key="1">
    <citation type="submission" date="2022-08" db="EMBL/GenBank/DDBJ databases">
        <title>Genome Sequence of the sulphate-reducing bacterium, Pseudodesulfovibrio sp. SYK.</title>
        <authorList>
            <person name="Kondo R."/>
            <person name="Kataoka T."/>
        </authorList>
    </citation>
    <scope>NUCLEOTIDE SEQUENCE [LARGE SCALE GENOMIC DNA]</scope>
    <source>
        <strain evidence="2 4">SYK</strain>
    </source>
</reference>
<organism evidence="2 4">
    <name type="scientific">Pseudodesulfovibrio nedwellii</name>
    <dbReference type="NCBI Taxonomy" id="2973072"/>
    <lineage>
        <taxon>Bacteria</taxon>
        <taxon>Pseudomonadati</taxon>
        <taxon>Thermodesulfobacteriota</taxon>
        <taxon>Desulfovibrionia</taxon>
        <taxon>Desulfovibrionales</taxon>
        <taxon>Desulfovibrionaceae</taxon>
    </lineage>
</organism>
<dbReference type="PANTHER" id="PTHR43196">
    <property type="entry name" value="SULFATE ADENYLYLTRANSFERASE SUBUNIT 2"/>
    <property type="match status" value="1"/>
</dbReference>
<dbReference type="InterPro" id="IPR002500">
    <property type="entry name" value="PAPS_reduct_dom"/>
</dbReference>
<dbReference type="InterPro" id="IPR014729">
    <property type="entry name" value="Rossmann-like_a/b/a_fold"/>
</dbReference>
<feature type="domain" description="Phosphoadenosine phosphosulphate reductase" evidence="1">
    <location>
        <begin position="26"/>
        <end position="91"/>
    </location>
</feature>
<evidence type="ECO:0000313" key="2">
    <source>
        <dbReference type="EMBL" id="BDQ35889.1"/>
    </source>
</evidence>
<proteinExistence type="predicted"/>
<dbReference type="EMBL" id="AP026709">
    <property type="protein sequence ID" value="BDQ35889.1"/>
    <property type="molecule type" value="Genomic_DNA"/>
</dbReference>
<gene>
    <name evidence="2" type="ORF">SYK_02490</name>
    <name evidence="3" type="ORF">SYK_07120</name>
</gene>
<evidence type="ECO:0000313" key="3">
    <source>
        <dbReference type="EMBL" id="BDQ36352.1"/>
    </source>
</evidence>
<accession>A0ABM8AWH6</accession>
<name>A0ABM8AWH6_9BACT</name>
<dbReference type="Proteomes" id="UP001317742">
    <property type="component" value="Chromosome"/>
</dbReference>
<dbReference type="PANTHER" id="PTHR43196:SF2">
    <property type="entry name" value="PHOSPHOADENOSINE PHOSPHOSULFATE REDUCTASE"/>
    <property type="match status" value="1"/>
</dbReference>
<evidence type="ECO:0000259" key="1">
    <source>
        <dbReference type="Pfam" id="PF01507"/>
    </source>
</evidence>
<evidence type="ECO:0000313" key="4">
    <source>
        <dbReference type="Proteomes" id="UP001317742"/>
    </source>
</evidence>
<feature type="domain" description="Phosphoadenosine phosphosulphate reductase" evidence="1">
    <location>
        <begin position="143"/>
        <end position="239"/>
    </location>
</feature>
<dbReference type="InterPro" id="IPR050128">
    <property type="entry name" value="Sulfate_adenylyltrnsfr_sub2"/>
</dbReference>